<evidence type="ECO:0000256" key="2">
    <source>
        <dbReference type="ARBA" id="ARBA00022771"/>
    </source>
</evidence>
<keyword evidence="4 5" id="KW-0238">DNA-binding</keyword>
<keyword evidence="7" id="KW-1185">Reference proteome</keyword>
<evidence type="ECO:0000256" key="4">
    <source>
        <dbReference type="ARBA" id="ARBA00023125"/>
    </source>
</evidence>
<keyword evidence="1" id="KW-0479">Metal-binding</keyword>
<dbReference type="InterPro" id="IPR026521">
    <property type="entry name" value="THAP2"/>
</dbReference>
<dbReference type="SUPFAM" id="SSF57716">
    <property type="entry name" value="Glucocorticoid receptor-like (DNA-binding domain)"/>
    <property type="match status" value="1"/>
</dbReference>
<dbReference type="GO" id="GO:0003677">
    <property type="term" value="F:DNA binding"/>
    <property type="evidence" value="ECO:0007669"/>
    <property type="project" value="UniProtKB-UniRule"/>
</dbReference>
<evidence type="ECO:0000259" key="6">
    <source>
        <dbReference type="PROSITE" id="PS50950"/>
    </source>
</evidence>
<keyword evidence="3" id="KW-0862">Zinc</keyword>
<evidence type="ECO:0000256" key="1">
    <source>
        <dbReference type="ARBA" id="ARBA00022723"/>
    </source>
</evidence>
<dbReference type="RefSeq" id="XP_022084441.1">
    <property type="nucleotide sequence ID" value="XM_022228749.1"/>
</dbReference>
<evidence type="ECO:0000256" key="3">
    <source>
        <dbReference type="ARBA" id="ARBA00022833"/>
    </source>
</evidence>
<dbReference type="PANTHER" id="PTHR47696">
    <property type="entry name" value="THAP DOMAIN-CONTAINING PROTEIN 2"/>
    <property type="match status" value="1"/>
</dbReference>
<dbReference type="GO" id="GO:0008270">
    <property type="term" value="F:zinc ion binding"/>
    <property type="evidence" value="ECO:0007669"/>
    <property type="project" value="UniProtKB-KW"/>
</dbReference>
<proteinExistence type="predicted"/>
<dbReference type="OMA" id="CTICRTI"/>
<dbReference type="SMART" id="SM00980">
    <property type="entry name" value="THAP"/>
    <property type="match status" value="1"/>
</dbReference>
<dbReference type="Gene3D" id="6.20.210.20">
    <property type="entry name" value="THAP domain"/>
    <property type="match status" value="1"/>
</dbReference>
<evidence type="ECO:0000313" key="8">
    <source>
        <dbReference type="RefSeq" id="XP_022084441.1"/>
    </source>
</evidence>
<keyword evidence="2 5" id="KW-0863">Zinc-finger</keyword>
<dbReference type="InterPro" id="IPR006612">
    <property type="entry name" value="THAP_Znf"/>
</dbReference>
<dbReference type="GeneID" id="110975861"/>
<dbReference type="Proteomes" id="UP000694845">
    <property type="component" value="Unplaced"/>
</dbReference>
<dbReference type="SMART" id="SM00692">
    <property type="entry name" value="DM3"/>
    <property type="match status" value="1"/>
</dbReference>
<feature type="domain" description="THAP-type" evidence="6">
    <location>
        <begin position="1"/>
        <end position="83"/>
    </location>
</feature>
<dbReference type="OrthoDB" id="10070386at2759"/>
<dbReference type="KEGG" id="aplc:110975861"/>
<dbReference type="AlphaFoldDB" id="A0A8B7XXB0"/>
<dbReference type="InterPro" id="IPR038441">
    <property type="entry name" value="THAP_Znf_sf"/>
</dbReference>
<protein>
    <submittedName>
        <fullName evidence="8">THAP domain-containing protein 6-like</fullName>
    </submittedName>
</protein>
<evidence type="ECO:0000256" key="5">
    <source>
        <dbReference type="PROSITE-ProRule" id="PRU00309"/>
    </source>
</evidence>
<dbReference type="Pfam" id="PF05485">
    <property type="entry name" value="THAP"/>
    <property type="match status" value="1"/>
</dbReference>
<dbReference type="PROSITE" id="PS50950">
    <property type="entry name" value="ZF_THAP"/>
    <property type="match status" value="1"/>
</dbReference>
<sequence>MPTPCAAIGCPNRNDRGTRAKGITFHRFPTDKNRQKKWVANLKRGHWEPSPNAQVCSNHFTPQSFDRTGQTVRLREGVEPTILSVSDQPPKQSSIQNLPPVLGTSQEKQNIDPDGIPKVLGRCLRRKNPGDHTYATRETPKQLKQRLNEVVDRLQACKKKLKIEQQRRRRLALRVDRLHSVLDSLRRRQYITVDCAEMLESSVSSMVQLLKEGQGTGPNHNAEGEWDDL</sequence>
<accession>A0A8B7XXB0</accession>
<name>A0A8B7XXB0_ACAPL</name>
<organism evidence="7 8">
    <name type="scientific">Acanthaster planci</name>
    <name type="common">Crown-of-thorns starfish</name>
    <dbReference type="NCBI Taxonomy" id="133434"/>
    <lineage>
        <taxon>Eukaryota</taxon>
        <taxon>Metazoa</taxon>
        <taxon>Echinodermata</taxon>
        <taxon>Eleutherozoa</taxon>
        <taxon>Asterozoa</taxon>
        <taxon>Asteroidea</taxon>
        <taxon>Valvatacea</taxon>
        <taxon>Valvatida</taxon>
        <taxon>Acanthasteridae</taxon>
        <taxon>Acanthaster</taxon>
    </lineage>
</organism>
<evidence type="ECO:0000313" key="7">
    <source>
        <dbReference type="Proteomes" id="UP000694845"/>
    </source>
</evidence>
<gene>
    <name evidence="8" type="primary">LOC110975861</name>
</gene>
<dbReference type="PANTHER" id="PTHR47696:SF2">
    <property type="entry name" value="PROVISIONAL ORTHOLOG OF THAP DOMAIN CONTAINING 1"/>
    <property type="match status" value="1"/>
</dbReference>
<reference evidence="8" key="1">
    <citation type="submission" date="2025-08" db="UniProtKB">
        <authorList>
            <consortium name="RefSeq"/>
        </authorList>
    </citation>
    <scope>IDENTIFICATION</scope>
</reference>